<dbReference type="Pfam" id="PF13360">
    <property type="entry name" value="PQQ_2"/>
    <property type="match status" value="1"/>
</dbReference>
<evidence type="ECO:0000259" key="5">
    <source>
        <dbReference type="Pfam" id="PF01011"/>
    </source>
</evidence>
<dbReference type="AlphaFoldDB" id="A0A7J6VUQ5"/>
<evidence type="ECO:0000256" key="2">
    <source>
        <dbReference type="ARBA" id="ARBA00008156"/>
    </source>
</evidence>
<keyword evidence="8" id="KW-1185">Reference proteome</keyword>
<proteinExistence type="inferred from homology"/>
<feature type="chain" id="PRO_5029555740" evidence="4">
    <location>
        <begin position="31"/>
        <end position="531"/>
    </location>
</feature>
<dbReference type="SUPFAM" id="SSF50998">
    <property type="entry name" value="Quinoprotein alcohol dehydrogenase-like"/>
    <property type="match status" value="1"/>
</dbReference>
<dbReference type="SMART" id="SM00564">
    <property type="entry name" value="PQQ"/>
    <property type="match status" value="5"/>
</dbReference>
<dbReference type="InterPro" id="IPR002372">
    <property type="entry name" value="PQQ_rpt_dom"/>
</dbReference>
<dbReference type="Gene3D" id="2.140.10.10">
    <property type="entry name" value="Quinoprotein alcohol dehydrogenase-like superfamily"/>
    <property type="match status" value="1"/>
</dbReference>
<protein>
    <submittedName>
        <fullName evidence="7">Polyvinylalcohol dehydrogenase</fullName>
    </submittedName>
</protein>
<keyword evidence="4" id="KW-0732">Signal</keyword>
<keyword evidence="3" id="KW-0560">Oxidoreductase</keyword>
<feature type="domain" description="Pyrrolo-quinoline quinone repeat" evidence="5">
    <location>
        <begin position="207"/>
        <end position="379"/>
    </location>
</feature>
<dbReference type="Proteomes" id="UP000554482">
    <property type="component" value="Unassembled WGS sequence"/>
</dbReference>
<evidence type="ECO:0000256" key="3">
    <source>
        <dbReference type="ARBA" id="ARBA00023002"/>
    </source>
</evidence>
<comment type="caution">
    <text evidence="7">The sequence shown here is derived from an EMBL/GenBank/DDBJ whole genome shotgun (WGS) entry which is preliminary data.</text>
</comment>
<dbReference type="InterPro" id="IPR018391">
    <property type="entry name" value="PQQ_b-propeller_rpt"/>
</dbReference>
<gene>
    <name evidence="7" type="ORF">FRX31_021584</name>
</gene>
<evidence type="ECO:0000313" key="7">
    <source>
        <dbReference type="EMBL" id="KAF5188829.1"/>
    </source>
</evidence>
<dbReference type="EMBL" id="JABWDY010026270">
    <property type="protein sequence ID" value="KAF5188829.1"/>
    <property type="molecule type" value="Genomic_DNA"/>
</dbReference>
<dbReference type="PANTHER" id="PTHR32303">
    <property type="entry name" value="QUINOPROTEIN ALCOHOL DEHYDROGENASE (CYTOCHROME C)"/>
    <property type="match status" value="1"/>
</dbReference>
<feature type="domain" description="Pyrrolo-quinoline quinone repeat" evidence="6">
    <location>
        <begin position="428"/>
        <end position="494"/>
    </location>
</feature>
<dbReference type="Pfam" id="PF01011">
    <property type="entry name" value="PQQ"/>
    <property type="match status" value="1"/>
</dbReference>
<dbReference type="GO" id="GO:0016491">
    <property type="term" value="F:oxidoreductase activity"/>
    <property type="evidence" value="ECO:0007669"/>
    <property type="project" value="UniProtKB-KW"/>
</dbReference>
<accession>A0A7J6VUQ5</accession>
<evidence type="ECO:0000256" key="4">
    <source>
        <dbReference type="SAM" id="SignalP"/>
    </source>
</evidence>
<name>A0A7J6VUQ5_THATH</name>
<dbReference type="OrthoDB" id="416253at2759"/>
<dbReference type="InterPro" id="IPR011047">
    <property type="entry name" value="Quinoprotein_ADH-like_sf"/>
</dbReference>
<sequence length="531" mass="56832">MVLRSGNINGMVTLFSVLHLLLTIVAIASAAWFNHGGDLSNRRYAPIELLINRFSVSRLLLKWSFSAGKDITATPAIYGGKVYFPSWNGHIYAVNALDGSLVWDKNLGELTNLTATGVVVNVTVSRATPTIAGNLLIVGIYGPAVVIALNRFTGDLVWKTQLDNRFRALITMSGTELNGYFYVGVSSLEEGLSPADCCTFRGSMVKLNARTGALVWQTYTVPDNGGKLGGYSGAAIWGSSPSIDTRRNLVYVATGNLYTAPPEVLKCQEEQNNQTVPTHPDKCIQPDTHFNSILAFETETGKIMWFRQLGGYDVWYFGCLTPSSPNCPPGPNIDADFGESPMLLSINVNGTARDVVVAVQKSGYAWALDSTNGDIIWSTVAGPGGEEGGGTWGASTDGRRVYTNIVNNNRVSFQLAPTNQTTNAGAWVALDANTGKILWSTANPSNDTSNGPVTLVNNVLFAGSVAPHGPIYAMDAQTGKILWSFDTGATIYGGVSASYGCIFLGNGYTVGLAKFKPTWTPGTSLYAFCFL</sequence>
<reference evidence="7 8" key="1">
    <citation type="submission" date="2020-06" db="EMBL/GenBank/DDBJ databases">
        <title>Transcriptomic and genomic resources for Thalictrum thalictroides and T. hernandezii: Facilitating candidate gene discovery in an emerging model plant lineage.</title>
        <authorList>
            <person name="Arias T."/>
            <person name="Riano-Pachon D.M."/>
            <person name="Di Stilio V.S."/>
        </authorList>
    </citation>
    <scope>NUCLEOTIDE SEQUENCE [LARGE SCALE GENOMIC DNA]</scope>
    <source>
        <strain evidence="8">cv. WT478/WT964</strain>
        <tissue evidence="7">Leaves</tissue>
    </source>
</reference>
<comment type="cofactor">
    <cofactor evidence="1">
        <name>pyrroloquinoline quinone</name>
        <dbReference type="ChEBI" id="CHEBI:58442"/>
    </cofactor>
</comment>
<comment type="similarity">
    <text evidence="2">Belongs to the bacterial PQQ dehydrogenase family.</text>
</comment>
<evidence type="ECO:0000256" key="1">
    <source>
        <dbReference type="ARBA" id="ARBA00001931"/>
    </source>
</evidence>
<dbReference type="PANTHER" id="PTHR32303:SF18">
    <property type="entry name" value="POLYVINYLALCOHOL DEHYDROGENASE-LIKE"/>
    <property type="match status" value="1"/>
</dbReference>
<organism evidence="7 8">
    <name type="scientific">Thalictrum thalictroides</name>
    <name type="common">Rue-anemone</name>
    <name type="synonym">Anemone thalictroides</name>
    <dbReference type="NCBI Taxonomy" id="46969"/>
    <lineage>
        <taxon>Eukaryota</taxon>
        <taxon>Viridiplantae</taxon>
        <taxon>Streptophyta</taxon>
        <taxon>Embryophyta</taxon>
        <taxon>Tracheophyta</taxon>
        <taxon>Spermatophyta</taxon>
        <taxon>Magnoliopsida</taxon>
        <taxon>Ranunculales</taxon>
        <taxon>Ranunculaceae</taxon>
        <taxon>Thalictroideae</taxon>
        <taxon>Thalictrum</taxon>
    </lineage>
</organism>
<evidence type="ECO:0000259" key="6">
    <source>
        <dbReference type="Pfam" id="PF13360"/>
    </source>
</evidence>
<evidence type="ECO:0000313" key="8">
    <source>
        <dbReference type="Proteomes" id="UP000554482"/>
    </source>
</evidence>
<feature type="signal peptide" evidence="4">
    <location>
        <begin position="1"/>
        <end position="30"/>
    </location>
</feature>